<organism evidence="9 10">
    <name type="scientific">Formimonas warabiya</name>
    <dbReference type="NCBI Taxonomy" id="1761012"/>
    <lineage>
        <taxon>Bacteria</taxon>
        <taxon>Bacillati</taxon>
        <taxon>Bacillota</taxon>
        <taxon>Clostridia</taxon>
        <taxon>Eubacteriales</taxon>
        <taxon>Peptococcaceae</taxon>
        <taxon>Candidatus Formimonas</taxon>
    </lineage>
</organism>
<comment type="similarity">
    <text evidence="2">Belongs to the bacterial sugar transferase family.</text>
</comment>
<feature type="transmembrane region" description="Helical" evidence="7">
    <location>
        <begin position="71"/>
        <end position="92"/>
    </location>
</feature>
<keyword evidence="3" id="KW-0808">Transferase</keyword>
<dbReference type="Pfam" id="PF02397">
    <property type="entry name" value="Bac_transf"/>
    <property type="match status" value="1"/>
</dbReference>
<dbReference type="OrthoDB" id="9808602at2"/>
<evidence type="ECO:0000256" key="2">
    <source>
        <dbReference type="ARBA" id="ARBA00006464"/>
    </source>
</evidence>
<evidence type="ECO:0000313" key="9">
    <source>
        <dbReference type="EMBL" id="ATW27734.1"/>
    </source>
</evidence>
<dbReference type="PANTHER" id="PTHR30576:SF0">
    <property type="entry name" value="UNDECAPRENYL-PHOSPHATE N-ACETYLGALACTOSAMINYL 1-PHOSPHATE TRANSFERASE-RELATED"/>
    <property type="match status" value="1"/>
</dbReference>
<evidence type="ECO:0000313" key="10">
    <source>
        <dbReference type="Proteomes" id="UP000323521"/>
    </source>
</evidence>
<dbReference type="AlphaFoldDB" id="A0A3G1KZC4"/>
<dbReference type="NCBIfam" id="TIGR03025">
    <property type="entry name" value="EPS_sugtrans"/>
    <property type="match status" value="1"/>
</dbReference>
<dbReference type="Proteomes" id="UP000323521">
    <property type="component" value="Chromosome"/>
</dbReference>
<protein>
    <recommendedName>
        <fullName evidence="8">Bacterial sugar transferase domain-containing protein</fullName>
    </recommendedName>
</protein>
<feature type="transmembrane region" description="Helical" evidence="7">
    <location>
        <begin position="12"/>
        <end position="31"/>
    </location>
</feature>
<keyword evidence="4 7" id="KW-0812">Transmembrane</keyword>
<evidence type="ECO:0000256" key="6">
    <source>
        <dbReference type="ARBA" id="ARBA00023136"/>
    </source>
</evidence>
<evidence type="ECO:0000256" key="1">
    <source>
        <dbReference type="ARBA" id="ARBA00004141"/>
    </source>
</evidence>
<dbReference type="PANTHER" id="PTHR30576">
    <property type="entry name" value="COLANIC BIOSYNTHESIS UDP-GLUCOSE LIPID CARRIER TRANSFERASE"/>
    <property type="match status" value="1"/>
</dbReference>
<dbReference type="EMBL" id="CP017634">
    <property type="protein sequence ID" value="ATW27734.1"/>
    <property type="molecule type" value="Genomic_DNA"/>
</dbReference>
<gene>
    <name evidence="9" type="ORF">DCMF_25925</name>
</gene>
<sequence>MLNSKFYGFIQIIVDVLLIHAGYLIAFYIRYLGEFPEANFPSYIRLIPWISLLAILMFFIYGLYDTIYKRWIEIFSSILWVIGFIFAGNTALSFMLRQFAFPRTVLLMAVFVHVILLSFWRYWIWKMAKKTHGKKTVIIVGKRDEAEFLAGKINESTPDLYKVIGVVVTVDSILSEKKDHCFSILGEINSLESVLIENNPSVVFVCSDLSKEEKVEILSKCLEYDCDINFIPDFYDTLMAQAKILQVDDIPVLYVNSSILPSADRTAKRVMDIFVAVFGLLLTMPLFLIISLLIRLDSKGPIIFKQERVGRKGKIFFLYKFRTMVDNAEKSSGPVLSNLDDVRVTRIGKLLRHSRLDELPQFINVLKGDMSIIGPRPERPFFVEQFNESIAGYDYRHRIKGGITGLAQISGKYSTSAEDKLRFDLLYAKNYTPLMDLQILFRTLKVLLIKDKAS</sequence>
<feature type="domain" description="Bacterial sugar transferase" evidence="8">
    <location>
        <begin position="268"/>
        <end position="448"/>
    </location>
</feature>
<dbReference type="Gene3D" id="3.40.50.720">
    <property type="entry name" value="NAD(P)-binding Rossmann-like Domain"/>
    <property type="match status" value="1"/>
</dbReference>
<evidence type="ECO:0000256" key="3">
    <source>
        <dbReference type="ARBA" id="ARBA00022679"/>
    </source>
</evidence>
<evidence type="ECO:0000256" key="5">
    <source>
        <dbReference type="ARBA" id="ARBA00022989"/>
    </source>
</evidence>
<keyword evidence="5 7" id="KW-1133">Transmembrane helix</keyword>
<dbReference type="RefSeq" id="WP_148137111.1">
    <property type="nucleotide sequence ID" value="NZ_CP017634.1"/>
</dbReference>
<comment type="subcellular location">
    <subcellularLocation>
        <location evidence="1">Membrane</location>
        <topology evidence="1">Multi-pass membrane protein</topology>
    </subcellularLocation>
</comment>
<keyword evidence="10" id="KW-1185">Reference proteome</keyword>
<evidence type="ECO:0000259" key="8">
    <source>
        <dbReference type="Pfam" id="PF02397"/>
    </source>
</evidence>
<evidence type="ECO:0000256" key="7">
    <source>
        <dbReference type="SAM" id="Phobius"/>
    </source>
</evidence>
<dbReference type="GO" id="GO:0016780">
    <property type="term" value="F:phosphotransferase activity, for other substituted phosphate groups"/>
    <property type="evidence" value="ECO:0007669"/>
    <property type="project" value="TreeGrafter"/>
</dbReference>
<dbReference type="InterPro" id="IPR003362">
    <property type="entry name" value="Bact_transf"/>
</dbReference>
<feature type="transmembrane region" description="Helical" evidence="7">
    <location>
        <begin position="43"/>
        <end position="64"/>
    </location>
</feature>
<proteinExistence type="inferred from homology"/>
<dbReference type="GO" id="GO:0016020">
    <property type="term" value="C:membrane"/>
    <property type="evidence" value="ECO:0007669"/>
    <property type="project" value="UniProtKB-SubCell"/>
</dbReference>
<reference evidence="9 10" key="1">
    <citation type="submission" date="2016-10" db="EMBL/GenBank/DDBJ databases">
        <title>Complete Genome Sequence of Peptococcaceae strain DCMF.</title>
        <authorList>
            <person name="Edwards R.J."/>
            <person name="Holland S.I."/>
            <person name="Deshpande N.P."/>
            <person name="Wong Y.K."/>
            <person name="Ertan H."/>
            <person name="Manefield M."/>
            <person name="Russell T.L."/>
            <person name="Lee M.J."/>
        </authorList>
    </citation>
    <scope>NUCLEOTIDE SEQUENCE [LARGE SCALE GENOMIC DNA]</scope>
    <source>
        <strain evidence="9 10">DCMF</strain>
    </source>
</reference>
<dbReference type="KEGG" id="fwa:DCMF_25925"/>
<feature type="transmembrane region" description="Helical" evidence="7">
    <location>
        <begin position="273"/>
        <end position="294"/>
    </location>
</feature>
<accession>A0A3G1KZC4</accession>
<feature type="transmembrane region" description="Helical" evidence="7">
    <location>
        <begin position="104"/>
        <end position="124"/>
    </location>
</feature>
<dbReference type="InterPro" id="IPR017475">
    <property type="entry name" value="EPS_sugar_tfrase"/>
</dbReference>
<name>A0A3G1KZC4_FORW1</name>
<keyword evidence="6 7" id="KW-0472">Membrane</keyword>
<evidence type="ECO:0000256" key="4">
    <source>
        <dbReference type="ARBA" id="ARBA00022692"/>
    </source>
</evidence>